<proteinExistence type="predicted"/>
<reference evidence="3" key="1">
    <citation type="submission" date="2016-01" db="EMBL/GenBank/DDBJ databases">
        <title>Draft genome of Chromobacterium sp. F49.</title>
        <authorList>
            <person name="Hong K.W."/>
        </authorList>
    </citation>
    <scope>NUCLEOTIDE SEQUENCE [LARGE SCALE GENOMIC DNA]</scope>
    <source>
        <strain evidence="3">P7IIIA</strain>
    </source>
</reference>
<sequence>MGVILKKTNLNVLFFTPFYYQNRGNATTARRIEKGLSREVEINIFPYEEKVYDSSVKERMEKADIFHILHFARFVKWAEKNQVKLDKPYIVTSGGTDINHSLIEDEERYLPLLKKAKAVTVFTKDAKEMLINQYRLSDEVVHVIPQSVYLPAHDRSRQPLPLPMGTPKLLLPAGLRPVKDVLYALRSILMLKTNFPEITLLIVGANLDHHVYSQVQDAVKKYNWLHYLPEIELSRMRELYEWTDLVINTSFTEGQSTSLLEAMSLRKPVIARINIGNCSIIRHNENGMLFQDHEELYHSVKKVLSDKKIYNHLCETGYQTILENHTIETEVESYLNLYTK</sequence>
<dbReference type="InterPro" id="IPR001296">
    <property type="entry name" value="Glyco_trans_1"/>
</dbReference>
<dbReference type="InterPro" id="IPR052622">
    <property type="entry name" value="Glycosyltransferase_G1"/>
</dbReference>
<evidence type="ECO:0000313" key="2">
    <source>
        <dbReference type="EMBL" id="KZE65991.1"/>
    </source>
</evidence>
<dbReference type="OrthoDB" id="9772485at2"/>
<organism evidence="2 3">
    <name type="scientific">Fictibacillus phosphorivorans</name>
    <dbReference type="NCBI Taxonomy" id="1221500"/>
    <lineage>
        <taxon>Bacteria</taxon>
        <taxon>Bacillati</taxon>
        <taxon>Bacillota</taxon>
        <taxon>Bacilli</taxon>
        <taxon>Bacillales</taxon>
        <taxon>Fictibacillaceae</taxon>
        <taxon>Fictibacillus</taxon>
    </lineage>
</organism>
<dbReference type="CDD" id="cd03801">
    <property type="entry name" value="GT4_PimA-like"/>
    <property type="match status" value="1"/>
</dbReference>
<gene>
    <name evidence="2" type="ORF">AWM68_06320</name>
</gene>
<accession>A0A163R026</accession>
<dbReference type="PANTHER" id="PTHR46660:SF2">
    <property type="entry name" value="GLYCOSYLTRANSFERASE 1 DOMAIN-CONTAINING PROTEIN 1"/>
    <property type="match status" value="1"/>
</dbReference>
<protein>
    <recommendedName>
        <fullName evidence="1">Glycosyl transferase family 1 domain-containing protein</fullName>
    </recommendedName>
</protein>
<dbReference type="EMBL" id="LRFC01000023">
    <property type="protein sequence ID" value="KZE65991.1"/>
    <property type="molecule type" value="Genomic_DNA"/>
</dbReference>
<dbReference type="Gene3D" id="3.40.50.2000">
    <property type="entry name" value="Glycogen Phosphorylase B"/>
    <property type="match status" value="2"/>
</dbReference>
<dbReference type="GO" id="GO:0016757">
    <property type="term" value="F:glycosyltransferase activity"/>
    <property type="evidence" value="ECO:0007669"/>
    <property type="project" value="InterPro"/>
</dbReference>
<dbReference type="SUPFAM" id="SSF53756">
    <property type="entry name" value="UDP-Glycosyltransferase/glycogen phosphorylase"/>
    <property type="match status" value="1"/>
</dbReference>
<keyword evidence="3" id="KW-1185">Reference proteome</keyword>
<evidence type="ECO:0000259" key="1">
    <source>
        <dbReference type="Pfam" id="PF00534"/>
    </source>
</evidence>
<evidence type="ECO:0000313" key="3">
    <source>
        <dbReference type="Proteomes" id="UP000076567"/>
    </source>
</evidence>
<name>A0A163R026_9BACL</name>
<feature type="domain" description="Glycosyl transferase family 1" evidence="1">
    <location>
        <begin position="155"/>
        <end position="319"/>
    </location>
</feature>
<comment type="caution">
    <text evidence="2">The sequence shown here is derived from an EMBL/GenBank/DDBJ whole genome shotgun (WGS) entry which is preliminary data.</text>
</comment>
<dbReference type="Pfam" id="PF00534">
    <property type="entry name" value="Glycos_transf_1"/>
    <property type="match status" value="1"/>
</dbReference>
<dbReference type="AlphaFoldDB" id="A0A163R026"/>
<dbReference type="PANTHER" id="PTHR46660">
    <property type="match status" value="1"/>
</dbReference>
<dbReference type="Proteomes" id="UP000076567">
    <property type="component" value="Unassembled WGS sequence"/>
</dbReference>